<dbReference type="InterPro" id="IPR026906">
    <property type="entry name" value="LRR_5"/>
</dbReference>
<gene>
    <name evidence="3" type="ORF">RF007C_08550</name>
</gene>
<feature type="chain" id="PRO_5039530900" description="Dockerin domain-containing protein" evidence="1">
    <location>
        <begin position="22"/>
        <end position="405"/>
    </location>
</feature>
<dbReference type="SUPFAM" id="SSF63446">
    <property type="entry name" value="Type I dockerin domain"/>
    <property type="match status" value="1"/>
</dbReference>
<keyword evidence="1" id="KW-0732">Signal</keyword>
<dbReference type="InterPro" id="IPR032675">
    <property type="entry name" value="LRR_dom_sf"/>
</dbReference>
<comment type="caution">
    <text evidence="3">The sequence shown here is derived from an EMBL/GenBank/DDBJ whole genome shotgun (WGS) entry which is preliminary data.</text>
</comment>
<dbReference type="SUPFAM" id="SSF52058">
    <property type="entry name" value="L domain-like"/>
    <property type="match status" value="1"/>
</dbReference>
<proteinExistence type="predicted"/>
<dbReference type="InterPro" id="IPR053139">
    <property type="entry name" value="Surface_bspA-like"/>
</dbReference>
<accession>W7UBU0</accession>
<dbReference type="PATRIC" id="fig|1341157.4.peg.2952"/>
<dbReference type="Pfam" id="PF13306">
    <property type="entry name" value="LRR_5"/>
    <property type="match status" value="2"/>
</dbReference>
<reference evidence="3 4" key="1">
    <citation type="journal article" date="2014" name="PLoS ONE">
        <title>Rumen cellulosomics: divergent fiber-degrading strategies revealed by comparative genome-wide analysis of six ruminococcal strains.</title>
        <authorList>
            <person name="Dassa B."/>
            <person name="Borovok I."/>
            <person name="Ruimy-Israeli V."/>
            <person name="Lamed R."/>
            <person name="Flint H.J."/>
            <person name="Duncan S.H."/>
            <person name="Henrissat B."/>
            <person name="Coutinho P."/>
            <person name="Morrison M."/>
            <person name="Mosoni P."/>
            <person name="Yeoman C.J."/>
            <person name="White B.A."/>
            <person name="Bayer E.A."/>
        </authorList>
    </citation>
    <scope>NUCLEOTIDE SEQUENCE [LARGE SCALE GENOMIC DNA]</scope>
    <source>
        <strain evidence="3 4">007c</strain>
    </source>
</reference>
<keyword evidence="4" id="KW-1185">Reference proteome</keyword>
<dbReference type="eggNOG" id="COG4886">
    <property type="taxonomic scope" value="Bacteria"/>
</dbReference>
<evidence type="ECO:0000256" key="1">
    <source>
        <dbReference type="SAM" id="SignalP"/>
    </source>
</evidence>
<name>W7UBU0_RUMFL</name>
<dbReference type="Gene3D" id="1.10.1330.10">
    <property type="entry name" value="Dockerin domain"/>
    <property type="match status" value="2"/>
</dbReference>
<dbReference type="PANTHER" id="PTHR45661">
    <property type="entry name" value="SURFACE ANTIGEN"/>
    <property type="match status" value="1"/>
</dbReference>
<dbReference type="AlphaFoldDB" id="W7UBU0"/>
<feature type="signal peptide" evidence="1">
    <location>
        <begin position="1"/>
        <end position="21"/>
    </location>
</feature>
<evidence type="ECO:0000313" key="4">
    <source>
        <dbReference type="Proteomes" id="UP000019365"/>
    </source>
</evidence>
<evidence type="ECO:0000259" key="2">
    <source>
        <dbReference type="PROSITE" id="PS51766"/>
    </source>
</evidence>
<dbReference type="GO" id="GO:0000272">
    <property type="term" value="P:polysaccharide catabolic process"/>
    <property type="evidence" value="ECO:0007669"/>
    <property type="project" value="InterPro"/>
</dbReference>
<dbReference type="RefSeq" id="WP_082316787.1">
    <property type="nucleotide sequence ID" value="NZ_ATAX01000035.1"/>
</dbReference>
<feature type="domain" description="Dockerin" evidence="2">
    <location>
        <begin position="321"/>
        <end position="396"/>
    </location>
</feature>
<dbReference type="CDD" id="cd14255">
    <property type="entry name" value="Dockerin_III"/>
    <property type="match status" value="1"/>
</dbReference>
<dbReference type="Pfam" id="PF00404">
    <property type="entry name" value="Dockerin_1"/>
    <property type="match status" value="1"/>
</dbReference>
<dbReference type="InterPro" id="IPR016134">
    <property type="entry name" value="Dockerin_dom"/>
</dbReference>
<sequence length="405" mass="43960">MNCKRIIAALMCAVISLGTTALSLGVPLTLSAEAATIVDSGNYGENIRWELDSDGTLVVTGKGDMGDVGPFKNTPWVKERDLIKKVVISNGITRVGDQNFNTCKNLVSVTLPDTLKTIGFVAFSECSALTSIVIPASVTVVEHEAFKSCSNAEITISSTDTKIEGGVFSGTKWEKEQLEKSPFVVINGVLLATRFDTEELVIPDGVECIGRRCFQGWGHWSVTEVVIPDSVKIIEAYAFEGFRSLKSVTIPESVEKIEPSAFQSCNSLEKVCILNPECDISDMNSTFTNGAGYAYTGIIKGYRDSTAEAYANKYDRIFVPVDSDMGDVNFDGNVNAVDASMVLAYYARVSTNQEGGYNEEQKLAADVNNDGDINAVDASSILAYYAYVSTTKETPMSMEEYMKKN</sequence>
<organism evidence="3 4">
    <name type="scientific">Ruminococcus flavefaciens 007c</name>
    <dbReference type="NCBI Taxonomy" id="1341157"/>
    <lineage>
        <taxon>Bacteria</taxon>
        <taxon>Bacillati</taxon>
        <taxon>Bacillota</taxon>
        <taxon>Clostridia</taxon>
        <taxon>Eubacteriales</taxon>
        <taxon>Oscillospiraceae</taxon>
        <taxon>Ruminococcus</taxon>
    </lineage>
</organism>
<dbReference type="OrthoDB" id="1779508at2"/>
<dbReference type="Proteomes" id="UP000019365">
    <property type="component" value="Unassembled WGS sequence"/>
</dbReference>
<dbReference type="PANTHER" id="PTHR45661:SF3">
    <property type="entry name" value="IG-LIKE DOMAIN-CONTAINING PROTEIN"/>
    <property type="match status" value="1"/>
</dbReference>
<evidence type="ECO:0000313" key="3">
    <source>
        <dbReference type="EMBL" id="EWM52576.1"/>
    </source>
</evidence>
<protein>
    <recommendedName>
        <fullName evidence="2">Dockerin domain-containing protein</fullName>
    </recommendedName>
</protein>
<dbReference type="InterPro" id="IPR002105">
    <property type="entry name" value="Dockerin_1_rpt"/>
</dbReference>
<dbReference type="EMBL" id="ATAX01000035">
    <property type="protein sequence ID" value="EWM52576.1"/>
    <property type="molecule type" value="Genomic_DNA"/>
</dbReference>
<dbReference type="PROSITE" id="PS51766">
    <property type="entry name" value="DOCKERIN"/>
    <property type="match status" value="1"/>
</dbReference>
<dbReference type="InterPro" id="IPR036439">
    <property type="entry name" value="Dockerin_dom_sf"/>
</dbReference>
<dbReference type="Gene3D" id="3.80.10.10">
    <property type="entry name" value="Ribonuclease Inhibitor"/>
    <property type="match status" value="1"/>
</dbReference>
<dbReference type="GO" id="GO:0004553">
    <property type="term" value="F:hydrolase activity, hydrolyzing O-glycosyl compounds"/>
    <property type="evidence" value="ECO:0007669"/>
    <property type="project" value="InterPro"/>
</dbReference>